<comment type="caution">
    <text evidence="1">The sequence shown here is derived from an EMBL/GenBank/DDBJ whole genome shotgun (WGS) entry which is preliminary data.</text>
</comment>
<dbReference type="SUPFAM" id="SSF53474">
    <property type="entry name" value="alpha/beta-Hydrolases"/>
    <property type="match status" value="1"/>
</dbReference>
<accession>A0AAD7EEI3</accession>
<keyword evidence="2" id="KW-1185">Reference proteome</keyword>
<reference evidence="1" key="1">
    <citation type="submission" date="2023-03" db="EMBL/GenBank/DDBJ databases">
        <title>Massive genome expansion in bonnet fungi (Mycena s.s.) driven by repeated elements and novel gene families across ecological guilds.</title>
        <authorList>
            <consortium name="Lawrence Berkeley National Laboratory"/>
            <person name="Harder C.B."/>
            <person name="Miyauchi S."/>
            <person name="Viragh M."/>
            <person name="Kuo A."/>
            <person name="Thoen E."/>
            <person name="Andreopoulos B."/>
            <person name="Lu D."/>
            <person name="Skrede I."/>
            <person name="Drula E."/>
            <person name="Henrissat B."/>
            <person name="Morin E."/>
            <person name="Kohler A."/>
            <person name="Barry K."/>
            <person name="LaButti K."/>
            <person name="Morin E."/>
            <person name="Salamov A."/>
            <person name="Lipzen A."/>
            <person name="Mereny Z."/>
            <person name="Hegedus B."/>
            <person name="Baldrian P."/>
            <person name="Stursova M."/>
            <person name="Weitz H."/>
            <person name="Taylor A."/>
            <person name="Grigoriev I.V."/>
            <person name="Nagy L.G."/>
            <person name="Martin F."/>
            <person name="Kauserud H."/>
        </authorList>
    </citation>
    <scope>NUCLEOTIDE SEQUENCE</scope>
    <source>
        <strain evidence="1">CBHHK002</strain>
    </source>
</reference>
<dbReference type="AlphaFoldDB" id="A0AAD7EEI3"/>
<dbReference type="InterPro" id="IPR029058">
    <property type="entry name" value="AB_hydrolase_fold"/>
</dbReference>
<protein>
    <submittedName>
        <fullName evidence="1">Uncharacterized protein</fullName>
    </submittedName>
</protein>
<evidence type="ECO:0000313" key="2">
    <source>
        <dbReference type="Proteomes" id="UP001218218"/>
    </source>
</evidence>
<dbReference type="Proteomes" id="UP001218218">
    <property type="component" value="Unassembled WGS sequence"/>
</dbReference>
<name>A0AAD7EEI3_9AGAR</name>
<dbReference type="EMBL" id="JARIHO010000065">
    <property type="protein sequence ID" value="KAJ7314837.1"/>
    <property type="molecule type" value="Genomic_DNA"/>
</dbReference>
<sequence>MGVTPDPTQIQNLDFICHSHKSQPNTAPPGNGGQLNYFPFGCVVADKFHLDAIQLLVHRFTYTNQYWSPPIEEFGNYSYAVFACDCGRSSLAIDLVGVGLSSQLTNTSDIQYTTNNVVLSQLAHHLKTVPILLWIQPFKKVIAIGHSAGSAMLTYGTIGSVTTLVSEYSGPIVKVAGSEDQGFCAAENCVDVVVLNAGECFFGSFFSIGMSVWLFTCHQMGENCDLNFPHQFSHPAHNDGASDADFNHRLVFQAKTTDCTGHTEKDGDNPEPAAFMWRVL</sequence>
<gene>
    <name evidence="1" type="ORF">DFH08DRAFT_821164</name>
</gene>
<dbReference type="Gene3D" id="3.40.50.1820">
    <property type="entry name" value="alpha/beta hydrolase"/>
    <property type="match status" value="1"/>
</dbReference>
<organism evidence="1 2">
    <name type="scientific">Mycena albidolilacea</name>
    <dbReference type="NCBI Taxonomy" id="1033008"/>
    <lineage>
        <taxon>Eukaryota</taxon>
        <taxon>Fungi</taxon>
        <taxon>Dikarya</taxon>
        <taxon>Basidiomycota</taxon>
        <taxon>Agaricomycotina</taxon>
        <taxon>Agaricomycetes</taxon>
        <taxon>Agaricomycetidae</taxon>
        <taxon>Agaricales</taxon>
        <taxon>Marasmiineae</taxon>
        <taxon>Mycenaceae</taxon>
        <taxon>Mycena</taxon>
    </lineage>
</organism>
<proteinExistence type="predicted"/>
<evidence type="ECO:0000313" key="1">
    <source>
        <dbReference type="EMBL" id="KAJ7314837.1"/>
    </source>
</evidence>